<dbReference type="PANTHER" id="PTHR30629">
    <property type="entry name" value="PROPHAGE INTEGRASE"/>
    <property type="match status" value="1"/>
</dbReference>
<keyword evidence="3 5" id="KW-0238">DNA-binding</keyword>
<evidence type="ECO:0000259" key="6">
    <source>
        <dbReference type="PROSITE" id="PS51898"/>
    </source>
</evidence>
<accession>A0ABW1YKE3</accession>
<dbReference type="SUPFAM" id="SSF56349">
    <property type="entry name" value="DNA breaking-rejoining enzymes"/>
    <property type="match status" value="1"/>
</dbReference>
<dbReference type="InterPro" id="IPR025166">
    <property type="entry name" value="Integrase_DNA_bind_dom"/>
</dbReference>
<evidence type="ECO:0000259" key="7">
    <source>
        <dbReference type="PROSITE" id="PS51900"/>
    </source>
</evidence>
<keyword evidence="9" id="KW-1185">Reference proteome</keyword>
<dbReference type="PROSITE" id="PS51898">
    <property type="entry name" value="TYR_RECOMBINASE"/>
    <property type="match status" value="1"/>
</dbReference>
<dbReference type="Gene3D" id="1.10.150.130">
    <property type="match status" value="1"/>
</dbReference>
<feature type="domain" description="Tyr recombinase" evidence="6">
    <location>
        <begin position="211"/>
        <end position="399"/>
    </location>
</feature>
<comment type="similarity">
    <text evidence="1">Belongs to the 'phage' integrase family.</text>
</comment>
<evidence type="ECO:0000256" key="2">
    <source>
        <dbReference type="ARBA" id="ARBA00022908"/>
    </source>
</evidence>
<dbReference type="InterPro" id="IPR011010">
    <property type="entry name" value="DNA_brk_join_enz"/>
</dbReference>
<evidence type="ECO:0000256" key="4">
    <source>
        <dbReference type="ARBA" id="ARBA00023172"/>
    </source>
</evidence>
<dbReference type="InterPro" id="IPR010998">
    <property type="entry name" value="Integrase_recombinase_N"/>
</dbReference>
<evidence type="ECO:0000256" key="1">
    <source>
        <dbReference type="ARBA" id="ARBA00008857"/>
    </source>
</evidence>
<evidence type="ECO:0000313" key="8">
    <source>
        <dbReference type="EMBL" id="MFC6631764.1"/>
    </source>
</evidence>
<dbReference type="InterPro" id="IPR044068">
    <property type="entry name" value="CB"/>
</dbReference>
<dbReference type="Proteomes" id="UP001596425">
    <property type="component" value="Unassembled WGS sequence"/>
</dbReference>
<gene>
    <name evidence="8" type="ORF">ACFQBM_00650</name>
</gene>
<dbReference type="InterPro" id="IPR013762">
    <property type="entry name" value="Integrase-like_cat_sf"/>
</dbReference>
<dbReference type="EMBL" id="JBHSVR010000001">
    <property type="protein sequence ID" value="MFC6631764.1"/>
    <property type="molecule type" value="Genomic_DNA"/>
</dbReference>
<organism evidence="8 9">
    <name type="scientific">Microbulbifer taiwanensis</name>
    <dbReference type="NCBI Taxonomy" id="986746"/>
    <lineage>
        <taxon>Bacteria</taxon>
        <taxon>Pseudomonadati</taxon>
        <taxon>Pseudomonadota</taxon>
        <taxon>Gammaproteobacteria</taxon>
        <taxon>Cellvibrionales</taxon>
        <taxon>Microbulbiferaceae</taxon>
        <taxon>Microbulbifer</taxon>
    </lineage>
</organism>
<evidence type="ECO:0000313" key="9">
    <source>
        <dbReference type="Proteomes" id="UP001596425"/>
    </source>
</evidence>
<keyword evidence="4" id="KW-0233">DNA recombination</keyword>
<reference evidence="9" key="1">
    <citation type="journal article" date="2019" name="Int. J. Syst. Evol. Microbiol.">
        <title>The Global Catalogue of Microorganisms (GCM) 10K type strain sequencing project: providing services to taxonomists for standard genome sequencing and annotation.</title>
        <authorList>
            <consortium name="The Broad Institute Genomics Platform"/>
            <consortium name="The Broad Institute Genome Sequencing Center for Infectious Disease"/>
            <person name="Wu L."/>
            <person name="Ma J."/>
        </authorList>
    </citation>
    <scope>NUCLEOTIDE SEQUENCE [LARGE SCALE GENOMIC DNA]</scope>
    <source>
        <strain evidence="9">CGMCC 1.13718</strain>
    </source>
</reference>
<dbReference type="PROSITE" id="PS51900">
    <property type="entry name" value="CB"/>
    <property type="match status" value="1"/>
</dbReference>
<feature type="domain" description="Core-binding (CB)" evidence="7">
    <location>
        <begin position="100"/>
        <end position="181"/>
    </location>
</feature>
<name>A0ABW1YKE3_9GAMM</name>
<dbReference type="Pfam" id="PF22022">
    <property type="entry name" value="Phage_int_M"/>
    <property type="match status" value="1"/>
</dbReference>
<dbReference type="PANTHER" id="PTHR30629:SF2">
    <property type="entry name" value="PROPHAGE INTEGRASE INTS-RELATED"/>
    <property type="match status" value="1"/>
</dbReference>
<keyword evidence="2" id="KW-0229">DNA integration</keyword>
<sequence>MAKLKPKQVENLSTPGTYEDGDGLRLVVKANGSRSWVFRYQLNGKRREMGLGSVPAVSLKQARVSAAAQRGLILNGVDPVEERRAQRAAMLRASKEKTQPSFSELARAYIEAQRPGWKSAKHAQQWENTLEKFAFPVIGRKQAAEITTEDVLAVLTPIWHSKPETARRVRNRIEIILNAAKAQGLRQGENVAAWRGHLELLLTRQKQGTRGHHAALPWKQAPEFWSAIATHEDLSAAAVRLTILTTLRTAEVLGATWKEINLEGKIWMVPGERMKAGKNHRVPLSPAAVAELKRLPRVESCDYLFPGARAGRPLSNMAMLMKIRGLDEIKHAEDSIGWRDENGSVITMHGFRSAFRDWAAECSKAPNHVCEMALAHTIGDDVEAAYRRGDLLELRRQLMREWADFVTASRKGKILEFHTREVTA</sequence>
<dbReference type="Pfam" id="PF13356">
    <property type="entry name" value="Arm-DNA-bind_3"/>
    <property type="match status" value="1"/>
</dbReference>
<dbReference type="InterPro" id="IPR038488">
    <property type="entry name" value="Integrase_DNA-bd_sf"/>
</dbReference>
<protein>
    <submittedName>
        <fullName evidence="8">Tyrosine-type recombinase/integrase</fullName>
    </submittedName>
</protein>
<dbReference type="RefSeq" id="WP_193193961.1">
    <property type="nucleotide sequence ID" value="NZ_JACZFR010000052.1"/>
</dbReference>
<dbReference type="Gene3D" id="1.10.443.10">
    <property type="entry name" value="Intergrase catalytic core"/>
    <property type="match status" value="1"/>
</dbReference>
<dbReference type="Gene3D" id="3.30.160.390">
    <property type="entry name" value="Integrase, DNA-binding domain"/>
    <property type="match status" value="1"/>
</dbReference>
<comment type="caution">
    <text evidence="8">The sequence shown here is derived from an EMBL/GenBank/DDBJ whole genome shotgun (WGS) entry which is preliminary data.</text>
</comment>
<evidence type="ECO:0000256" key="5">
    <source>
        <dbReference type="PROSITE-ProRule" id="PRU01248"/>
    </source>
</evidence>
<evidence type="ECO:0000256" key="3">
    <source>
        <dbReference type="ARBA" id="ARBA00023125"/>
    </source>
</evidence>
<dbReference type="InterPro" id="IPR050808">
    <property type="entry name" value="Phage_Integrase"/>
</dbReference>
<dbReference type="InterPro" id="IPR002104">
    <property type="entry name" value="Integrase_catalytic"/>
</dbReference>
<proteinExistence type="inferred from homology"/>
<dbReference type="Pfam" id="PF00589">
    <property type="entry name" value="Phage_integrase"/>
    <property type="match status" value="1"/>
</dbReference>
<dbReference type="InterPro" id="IPR053876">
    <property type="entry name" value="Phage_int_M"/>
</dbReference>
<dbReference type="CDD" id="cd00801">
    <property type="entry name" value="INT_P4_C"/>
    <property type="match status" value="1"/>
</dbReference>